<dbReference type="PANTHER" id="PTHR43861">
    <property type="entry name" value="TRANS-ACONITATE 2-METHYLTRANSFERASE-RELATED"/>
    <property type="match status" value="1"/>
</dbReference>
<dbReference type="SUPFAM" id="SSF53335">
    <property type="entry name" value="S-adenosyl-L-methionine-dependent methyltransferases"/>
    <property type="match status" value="1"/>
</dbReference>
<evidence type="ECO:0000259" key="1">
    <source>
        <dbReference type="Pfam" id="PF08241"/>
    </source>
</evidence>
<feature type="domain" description="Methyltransferase type 11" evidence="1">
    <location>
        <begin position="53"/>
        <end position="151"/>
    </location>
</feature>
<organism evidence="2 3">
    <name type="scientific">Streptosporangium fragile</name>
    <dbReference type="NCBI Taxonomy" id="46186"/>
    <lineage>
        <taxon>Bacteria</taxon>
        <taxon>Bacillati</taxon>
        <taxon>Actinomycetota</taxon>
        <taxon>Actinomycetes</taxon>
        <taxon>Streptosporangiales</taxon>
        <taxon>Streptosporangiaceae</taxon>
        <taxon>Streptosporangium</taxon>
    </lineage>
</organism>
<keyword evidence="2" id="KW-0489">Methyltransferase</keyword>
<dbReference type="EMBL" id="BAAAVI010000001">
    <property type="protein sequence ID" value="GAA2846083.1"/>
    <property type="molecule type" value="Genomic_DNA"/>
</dbReference>
<accession>A0ABP6I607</accession>
<name>A0ABP6I607_9ACTN</name>
<keyword evidence="3" id="KW-1185">Reference proteome</keyword>
<dbReference type="Gene3D" id="3.40.50.150">
    <property type="entry name" value="Vaccinia Virus protein VP39"/>
    <property type="match status" value="1"/>
</dbReference>
<comment type="caution">
    <text evidence="2">The sequence shown here is derived from an EMBL/GenBank/DDBJ whole genome shotgun (WGS) entry which is preliminary data.</text>
</comment>
<dbReference type="PANTHER" id="PTHR43861:SF1">
    <property type="entry name" value="TRANS-ACONITATE 2-METHYLTRANSFERASE"/>
    <property type="match status" value="1"/>
</dbReference>
<proteinExistence type="predicted"/>
<dbReference type="GO" id="GO:0032259">
    <property type="term" value="P:methylation"/>
    <property type="evidence" value="ECO:0007669"/>
    <property type="project" value="UniProtKB-KW"/>
</dbReference>
<sequence length="278" mass="29305">MAVAGKVFQANPTMAEQATAEGYLAQVSQHSVIRAVRASAVDLLSVAPGSRVLDVGCGLGEMSRAFAGMVGPDGSVTAVDLNPAMVTAAQDRHLPSPQDGMVRYQVGDVASLDLGDDFDVVWCERVLQHVPDPETAVGSLARSLSPGGRVCVIDVDWGALVVDGVDEALTRRVLDAFQLKVRQPTVGRTLRRRLVQAGLSDPAVRSVHAVSTSLADTASAVPVLDRGRADLVAEGDRAAWFDALELADARGHFMMAMPVYIAVATKPRQAQCASRLPA</sequence>
<protein>
    <submittedName>
        <fullName evidence="2">Methyltransferase domain-containing protein</fullName>
    </submittedName>
</protein>
<dbReference type="Proteomes" id="UP001500831">
    <property type="component" value="Unassembled WGS sequence"/>
</dbReference>
<dbReference type="CDD" id="cd02440">
    <property type="entry name" value="AdoMet_MTases"/>
    <property type="match status" value="1"/>
</dbReference>
<gene>
    <name evidence="2" type="ORF">GCM10010517_02680</name>
</gene>
<dbReference type="InterPro" id="IPR029063">
    <property type="entry name" value="SAM-dependent_MTases_sf"/>
</dbReference>
<dbReference type="InterPro" id="IPR013216">
    <property type="entry name" value="Methyltransf_11"/>
</dbReference>
<dbReference type="Pfam" id="PF08241">
    <property type="entry name" value="Methyltransf_11"/>
    <property type="match status" value="1"/>
</dbReference>
<dbReference type="GO" id="GO:0008168">
    <property type="term" value="F:methyltransferase activity"/>
    <property type="evidence" value="ECO:0007669"/>
    <property type="project" value="UniProtKB-KW"/>
</dbReference>
<keyword evidence="2" id="KW-0808">Transferase</keyword>
<evidence type="ECO:0000313" key="3">
    <source>
        <dbReference type="Proteomes" id="UP001500831"/>
    </source>
</evidence>
<reference evidence="3" key="1">
    <citation type="journal article" date="2019" name="Int. J. Syst. Evol. Microbiol.">
        <title>The Global Catalogue of Microorganisms (GCM) 10K type strain sequencing project: providing services to taxonomists for standard genome sequencing and annotation.</title>
        <authorList>
            <consortium name="The Broad Institute Genomics Platform"/>
            <consortium name="The Broad Institute Genome Sequencing Center for Infectious Disease"/>
            <person name="Wu L."/>
            <person name="Ma J."/>
        </authorList>
    </citation>
    <scope>NUCLEOTIDE SEQUENCE [LARGE SCALE GENOMIC DNA]</scope>
    <source>
        <strain evidence="3">JCM 6242</strain>
    </source>
</reference>
<evidence type="ECO:0000313" key="2">
    <source>
        <dbReference type="EMBL" id="GAA2846083.1"/>
    </source>
</evidence>